<evidence type="ECO:0000313" key="5">
    <source>
        <dbReference type="EMBL" id="CRH04328.1"/>
    </source>
</evidence>
<dbReference type="Gene3D" id="1.10.10.10">
    <property type="entry name" value="Winged helix-like DNA-binding domain superfamily/Winged helix DNA-binding domain"/>
    <property type="match status" value="1"/>
</dbReference>
<dbReference type="CDD" id="cd00090">
    <property type="entry name" value="HTH_ARSR"/>
    <property type="match status" value="1"/>
</dbReference>
<dbReference type="GO" id="GO:0003700">
    <property type="term" value="F:DNA-binding transcription factor activity"/>
    <property type="evidence" value="ECO:0007669"/>
    <property type="project" value="InterPro"/>
</dbReference>
<dbReference type="PROSITE" id="PS50987">
    <property type="entry name" value="HTH_ARSR_2"/>
    <property type="match status" value="1"/>
</dbReference>
<evidence type="ECO:0000256" key="2">
    <source>
        <dbReference type="ARBA" id="ARBA00023125"/>
    </source>
</evidence>
<gene>
    <name evidence="5" type="ORF">MAGMO_0113</name>
</gene>
<keyword evidence="3" id="KW-0804">Transcription</keyword>
<sequence length="111" mass="12467">MSNYKSDDLERRAQQFKALSNPHRLQLFLKLATACAPGQCCSREAMRTCVGSLSENMGLAPSTISHHLKELRQAQLIHMQRSGKQVECWVNQTMVDEVTRFFQSVGTPAGE</sequence>
<evidence type="ECO:0000256" key="3">
    <source>
        <dbReference type="ARBA" id="ARBA00023163"/>
    </source>
</evidence>
<dbReference type="NCBIfam" id="NF033788">
    <property type="entry name" value="HTH_metalloreg"/>
    <property type="match status" value="1"/>
</dbReference>
<dbReference type="SUPFAM" id="SSF46785">
    <property type="entry name" value="Winged helix' DNA-binding domain"/>
    <property type="match status" value="1"/>
</dbReference>
<feature type="domain" description="HTH arsR-type" evidence="4">
    <location>
        <begin position="4"/>
        <end position="110"/>
    </location>
</feature>
<accession>A0A1S7LCT6</accession>
<name>A0A1S7LCT6_MAGMO</name>
<reference evidence="5" key="1">
    <citation type="submission" date="2015-04" db="EMBL/GenBank/DDBJ databases">
        <authorList>
            <person name="Syromyatnikov M.Y."/>
            <person name="Popov V.N."/>
        </authorList>
    </citation>
    <scope>NUCLEOTIDE SEQUENCE</scope>
    <source>
        <strain evidence="5">MO-1</strain>
    </source>
</reference>
<dbReference type="GO" id="GO:0003677">
    <property type="term" value="F:DNA binding"/>
    <property type="evidence" value="ECO:0007669"/>
    <property type="project" value="UniProtKB-KW"/>
</dbReference>
<protein>
    <submittedName>
        <fullName evidence="5">Putative ArsR family transcriptional regulator</fullName>
    </submittedName>
</protein>
<dbReference type="InterPro" id="IPR011991">
    <property type="entry name" value="ArsR-like_HTH"/>
</dbReference>
<keyword evidence="1" id="KW-0805">Transcription regulation</keyword>
<dbReference type="InterPro" id="IPR051081">
    <property type="entry name" value="HTH_MetalResp_TranReg"/>
</dbReference>
<dbReference type="Pfam" id="PF01022">
    <property type="entry name" value="HTH_5"/>
    <property type="match status" value="1"/>
</dbReference>
<evidence type="ECO:0000259" key="4">
    <source>
        <dbReference type="PROSITE" id="PS50987"/>
    </source>
</evidence>
<organism evidence="5">
    <name type="scientific">Magnetococcus massalia (strain MO-1)</name>
    <dbReference type="NCBI Taxonomy" id="451514"/>
    <lineage>
        <taxon>Bacteria</taxon>
        <taxon>Pseudomonadati</taxon>
        <taxon>Pseudomonadota</taxon>
        <taxon>Magnetococcia</taxon>
        <taxon>Magnetococcales</taxon>
        <taxon>Magnetococcaceae</taxon>
        <taxon>Magnetococcus</taxon>
    </lineage>
</organism>
<dbReference type="AlphaFoldDB" id="A0A1S7LCT6"/>
<dbReference type="InterPro" id="IPR036388">
    <property type="entry name" value="WH-like_DNA-bd_sf"/>
</dbReference>
<proteinExistence type="predicted"/>
<dbReference type="PANTHER" id="PTHR33154:SF33">
    <property type="entry name" value="TRANSCRIPTIONAL REPRESSOR SDPR"/>
    <property type="match status" value="1"/>
</dbReference>
<evidence type="ECO:0000256" key="1">
    <source>
        <dbReference type="ARBA" id="ARBA00023015"/>
    </source>
</evidence>
<dbReference type="InterPro" id="IPR001845">
    <property type="entry name" value="HTH_ArsR_DNA-bd_dom"/>
</dbReference>
<dbReference type="EMBL" id="LO017727">
    <property type="protein sequence ID" value="CRH04328.1"/>
    <property type="molecule type" value="Genomic_DNA"/>
</dbReference>
<dbReference type="PANTHER" id="PTHR33154">
    <property type="entry name" value="TRANSCRIPTIONAL REGULATOR, ARSR FAMILY"/>
    <property type="match status" value="1"/>
</dbReference>
<keyword evidence="2" id="KW-0238">DNA-binding</keyword>
<dbReference type="InterPro" id="IPR036390">
    <property type="entry name" value="WH_DNA-bd_sf"/>
</dbReference>
<dbReference type="SMART" id="SM00418">
    <property type="entry name" value="HTH_ARSR"/>
    <property type="match status" value="1"/>
</dbReference>